<reference evidence="4 5" key="1">
    <citation type="submission" date="2019-02" db="EMBL/GenBank/DDBJ databases">
        <title>Deep-cultivation of Planctomycetes and their phenomic and genomic characterization uncovers novel biology.</title>
        <authorList>
            <person name="Wiegand S."/>
            <person name="Jogler M."/>
            <person name="Boedeker C."/>
            <person name="Pinto D."/>
            <person name="Vollmers J."/>
            <person name="Rivas-Marin E."/>
            <person name="Kohn T."/>
            <person name="Peeters S.H."/>
            <person name="Heuer A."/>
            <person name="Rast P."/>
            <person name="Oberbeckmann S."/>
            <person name="Bunk B."/>
            <person name="Jeske O."/>
            <person name="Meyerdierks A."/>
            <person name="Storesund J.E."/>
            <person name="Kallscheuer N."/>
            <person name="Luecker S."/>
            <person name="Lage O.M."/>
            <person name="Pohl T."/>
            <person name="Merkel B.J."/>
            <person name="Hornburger P."/>
            <person name="Mueller R.-W."/>
            <person name="Bruemmer F."/>
            <person name="Labrenz M."/>
            <person name="Spormann A.M."/>
            <person name="Op den Camp H."/>
            <person name="Overmann J."/>
            <person name="Amann R."/>
            <person name="Jetten M.S.M."/>
            <person name="Mascher T."/>
            <person name="Medema M.H."/>
            <person name="Devos D.P."/>
            <person name="Kaster A.-K."/>
            <person name="Ovreas L."/>
            <person name="Rohde M."/>
            <person name="Galperin M.Y."/>
            <person name="Jogler C."/>
        </authorList>
    </citation>
    <scope>NUCLEOTIDE SEQUENCE [LARGE SCALE GENOMIC DNA]</scope>
    <source>
        <strain evidence="4 5">Mal52</strain>
    </source>
</reference>
<evidence type="ECO:0000313" key="5">
    <source>
        <dbReference type="Proteomes" id="UP000319383"/>
    </source>
</evidence>
<dbReference type="PROSITE" id="PS50234">
    <property type="entry name" value="VWFA"/>
    <property type="match status" value="1"/>
</dbReference>
<dbReference type="RefSeq" id="WP_145379454.1">
    <property type="nucleotide sequence ID" value="NZ_CP036276.1"/>
</dbReference>
<feature type="transmembrane region" description="Helical" evidence="2">
    <location>
        <begin position="41"/>
        <end position="63"/>
    </location>
</feature>
<protein>
    <recommendedName>
        <fullName evidence="3">VWFA domain-containing protein</fullName>
    </recommendedName>
</protein>
<keyword evidence="2" id="KW-0472">Membrane</keyword>
<feature type="domain" description="VWFA" evidence="3">
    <location>
        <begin position="185"/>
        <end position="323"/>
    </location>
</feature>
<dbReference type="AlphaFoldDB" id="A0A517ZWQ3"/>
<dbReference type="EMBL" id="CP036276">
    <property type="protein sequence ID" value="QDU46876.1"/>
    <property type="molecule type" value="Genomic_DNA"/>
</dbReference>
<evidence type="ECO:0000313" key="4">
    <source>
        <dbReference type="EMBL" id="QDU46876.1"/>
    </source>
</evidence>
<evidence type="ECO:0000256" key="2">
    <source>
        <dbReference type="SAM" id="Phobius"/>
    </source>
</evidence>
<keyword evidence="2" id="KW-1133">Transmembrane helix</keyword>
<dbReference type="Proteomes" id="UP000319383">
    <property type="component" value="Chromosome"/>
</dbReference>
<accession>A0A517ZWQ3</accession>
<feature type="region of interest" description="Disordered" evidence="1">
    <location>
        <begin position="617"/>
        <end position="647"/>
    </location>
</feature>
<organism evidence="4 5">
    <name type="scientific">Symmachiella dynata</name>
    <dbReference type="NCBI Taxonomy" id="2527995"/>
    <lineage>
        <taxon>Bacteria</taxon>
        <taxon>Pseudomonadati</taxon>
        <taxon>Planctomycetota</taxon>
        <taxon>Planctomycetia</taxon>
        <taxon>Planctomycetales</taxon>
        <taxon>Planctomycetaceae</taxon>
        <taxon>Symmachiella</taxon>
    </lineage>
</organism>
<feature type="region of interest" description="Disordered" evidence="1">
    <location>
        <begin position="1"/>
        <end position="25"/>
    </location>
</feature>
<dbReference type="KEGG" id="sdyn:Mal52_53990"/>
<keyword evidence="2" id="KW-0812">Transmembrane</keyword>
<evidence type="ECO:0000256" key="1">
    <source>
        <dbReference type="SAM" id="MobiDB-lite"/>
    </source>
</evidence>
<dbReference type="Gene3D" id="3.40.50.410">
    <property type="entry name" value="von Willebrand factor, type A domain"/>
    <property type="match status" value="1"/>
</dbReference>
<dbReference type="CDD" id="cd00198">
    <property type="entry name" value="vWFA"/>
    <property type="match status" value="1"/>
</dbReference>
<name>A0A517ZWQ3_9PLAN</name>
<dbReference type="InterPro" id="IPR036465">
    <property type="entry name" value="vWFA_dom_sf"/>
</dbReference>
<sequence length="647" mass="72435">MTQSTLNVRAADPPGTASATKRGAAYTRSKWRLPRGKSARAWIASLAFHLGLMLLLGSVTYVATQEFKAAEIESTFDQPEPRREFETVIQADAIGNDSDMQSQANSAAMAAMAGQNPKTNLDEQLKELDEADFTLPDVIESPAMADLIERVEVSGEFSDIVGGVEGALDRLVAEIRQSLQERKTLVVWLFDASGSLKERRTAIADRFENIYSQLGQLQEQDDPPLKTVVASFGERHTFITDKPVDDIGKMTDAVRDIVMDESGTENVYATVRDAAQKYYKYRTRAGYNVMIVVVTDERGDDEALLDSVIKFNRRYGIRTYTIGNASTFGRELGYVTWTYPDNSTKQFPVHQGPETAMAERLRLSFWGGSNRDMVLSSGHGPYGLTRLSAETGGLFLITDDVVGGAKFDKAVMRNYRPDYVSRAEYERRVSQNKAKMALVQAAALTKNERDGAINVPRTEFRADSDNILRQQMTESQKPMAKLTYQLDQILSILETGEADREKITEPRWQAGYDLAIGRALAMKVRSLGYNSVLAEMKGQPRKFSDPKNDQWALIPSDQIISGARVKKLAGRARTYLTRIIDEHPNTPWSLLAERELSQPLGWQWVERSVGYAKMDERMRQAGENKPPRDEAALKKREQLQRDGPKGL</sequence>
<keyword evidence="5" id="KW-1185">Reference proteome</keyword>
<proteinExistence type="predicted"/>
<dbReference type="InterPro" id="IPR002035">
    <property type="entry name" value="VWF_A"/>
</dbReference>
<evidence type="ECO:0000259" key="3">
    <source>
        <dbReference type="PROSITE" id="PS50234"/>
    </source>
</evidence>
<gene>
    <name evidence="4" type="ORF">Mal52_53990</name>
</gene>
<dbReference type="SUPFAM" id="SSF53300">
    <property type="entry name" value="vWA-like"/>
    <property type="match status" value="1"/>
</dbReference>